<protein>
    <submittedName>
        <fullName evidence="2">Uncharacterized protein</fullName>
    </submittedName>
</protein>
<reference evidence="2 3" key="1">
    <citation type="submission" date="2022-09" db="EMBL/GenBank/DDBJ databases">
        <authorList>
            <person name="Palmer J.M."/>
        </authorList>
    </citation>
    <scope>NUCLEOTIDE SEQUENCE [LARGE SCALE GENOMIC DNA]</scope>
    <source>
        <strain evidence="2 3">DSM 7382</strain>
    </source>
</reference>
<dbReference type="Proteomes" id="UP001385951">
    <property type="component" value="Unassembled WGS sequence"/>
</dbReference>
<feature type="region of interest" description="Disordered" evidence="1">
    <location>
        <begin position="113"/>
        <end position="139"/>
    </location>
</feature>
<name>A0AAW0GDC0_9APHY</name>
<dbReference type="EMBL" id="JASBNA010000005">
    <property type="protein sequence ID" value="KAK7691305.1"/>
    <property type="molecule type" value="Genomic_DNA"/>
</dbReference>
<evidence type="ECO:0000256" key="1">
    <source>
        <dbReference type="SAM" id="MobiDB-lite"/>
    </source>
</evidence>
<keyword evidence="3" id="KW-1185">Reference proteome</keyword>
<comment type="caution">
    <text evidence="2">The sequence shown here is derived from an EMBL/GenBank/DDBJ whole genome shotgun (WGS) entry which is preliminary data.</text>
</comment>
<evidence type="ECO:0000313" key="2">
    <source>
        <dbReference type="EMBL" id="KAK7691305.1"/>
    </source>
</evidence>
<proteinExistence type="predicted"/>
<accession>A0AAW0GDC0</accession>
<dbReference type="AlphaFoldDB" id="A0AAW0GDC0"/>
<evidence type="ECO:0000313" key="3">
    <source>
        <dbReference type="Proteomes" id="UP001385951"/>
    </source>
</evidence>
<organism evidence="2 3">
    <name type="scientific">Cerrena zonata</name>
    <dbReference type="NCBI Taxonomy" id="2478898"/>
    <lineage>
        <taxon>Eukaryota</taxon>
        <taxon>Fungi</taxon>
        <taxon>Dikarya</taxon>
        <taxon>Basidiomycota</taxon>
        <taxon>Agaricomycotina</taxon>
        <taxon>Agaricomycetes</taxon>
        <taxon>Polyporales</taxon>
        <taxon>Cerrenaceae</taxon>
        <taxon>Cerrena</taxon>
    </lineage>
</organism>
<feature type="region of interest" description="Disordered" evidence="1">
    <location>
        <begin position="1"/>
        <end position="20"/>
    </location>
</feature>
<sequence length="227" mass="25005">MHVHNGSSMASTGNRLSAGRTQANEREYGIYENNWGVATRTIVNEDEEDRCSGSTFLASTPSTTLSTEVPLARSDSNWSVTNFVDQYYSDYAPGHLEPTQDATRHELVELGGLDSEPTSSYHGQGGKHGPSLDNGHKKSKKRYNPKLVIDPHLDVYSNTPEPRQTKELTPIHPTRRHAWYVSIPGWPGELLNQDGDQDGDDMAHGTKKKGGRMSLKNVFRRGGGDGA</sequence>
<gene>
    <name evidence="2" type="ORF">QCA50_004699</name>
</gene>
<feature type="region of interest" description="Disordered" evidence="1">
    <location>
        <begin position="192"/>
        <end position="227"/>
    </location>
</feature>